<dbReference type="Pfam" id="PF16859">
    <property type="entry name" value="TetR_C_11"/>
    <property type="match status" value="1"/>
</dbReference>
<dbReference type="Proteomes" id="UP001064933">
    <property type="component" value="Chromosome"/>
</dbReference>
<dbReference type="SUPFAM" id="SSF46689">
    <property type="entry name" value="Homeodomain-like"/>
    <property type="match status" value="1"/>
</dbReference>
<evidence type="ECO:0000256" key="4">
    <source>
        <dbReference type="PROSITE-ProRule" id="PRU00335"/>
    </source>
</evidence>
<reference evidence="6" key="1">
    <citation type="submission" date="2022-10" db="EMBL/GenBank/DDBJ databases">
        <title>Characterization and whole genome sequencing of a new Roseateles species, isolated from fresh water.</title>
        <authorList>
            <person name="Guliayeva D.Y."/>
            <person name="Akhremchuk A.E."/>
            <person name="Sikolenko M.A."/>
            <person name="Valentovich L.N."/>
            <person name="Sidarenka A.V."/>
        </authorList>
    </citation>
    <scope>NUCLEOTIDE SEQUENCE</scope>
    <source>
        <strain evidence="6">BIM B-1768</strain>
    </source>
</reference>
<evidence type="ECO:0000256" key="2">
    <source>
        <dbReference type="ARBA" id="ARBA00023125"/>
    </source>
</evidence>
<keyword evidence="7" id="KW-1185">Reference proteome</keyword>
<feature type="DNA-binding region" description="H-T-H motif" evidence="4">
    <location>
        <begin position="39"/>
        <end position="58"/>
    </location>
</feature>
<evidence type="ECO:0000313" key="6">
    <source>
        <dbReference type="EMBL" id="UXH76470.1"/>
    </source>
</evidence>
<dbReference type="PANTHER" id="PTHR30055:SF234">
    <property type="entry name" value="HTH-TYPE TRANSCRIPTIONAL REGULATOR BETI"/>
    <property type="match status" value="1"/>
</dbReference>
<dbReference type="Gene3D" id="1.10.357.10">
    <property type="entry name" value="Tetracycline Repressor, domain 2"/>
    <property type="match status" value="1"/>
</dbReference>
<proteinExistence type="predicted"/>
<sequence>MPRAPIPAPMRQRRKEARPQELLDAALALFVEKGFAATRSEEVAARAGVSKGTLYLYYPSKEELFKAVVRESIGTKIAEGVEELGKHQGSMADLVAWMLREWWERMGLTPAGGIHKIMLSEARNFPELAKFYDDEVIVPSCALLAEVVRRGVASGEFREVDPDTAVMVLIGPVLHLVLHQHSLGACGIDAGPKPEAGKVLELQLELMFEGLLNRPRGERTPAFKGQPSA</sequence>
<evidence type="ECO:0000313" key="7">
    <source>
        <dbReference type="Proteomes" id="UP001064933"/>
    </source>
</evidence>
<keyword evidence="1" id="KW-0805">Transcription regulation</keyword>
<dbReference type="RefSeq" id="WP_261756201.1">
    <property type="nucleotide sequence ID" value="NZ_CP104562.2"/>
</dbReference>
<dbReference type="InterPro" id="IPR011075">
    <property type="entry name" value="TetR_C"/>
</dbReference>
<dbReference type="InterPro" id="IPR036271">
    <property type="entry name" value="Tet_transcr_reg_TetR-rel_C_sf"/>
</dbReference>
<dbReference type="PANTHER" id="PTHR30055">
    <property type="entry name" value="HTH-TYPE TRANSCRIPTIONAL REGULATOR RUTR"/>
    <property type="match status" value="1"/>
</dbReference>
<evidence type="ECO:0000259" key="5">
    <source>
        <dbReference type="PROSITE" id="PS50977"/>
    </source>
</evidence>
<gene>
    <name evidence="6" type="ORF">N4261_15580</name>
</gene>
<dbReference type="Pfam" id="PF00440">
    <property type="entry name" value="TetR_N"/>
    <property type="match status" value="1"/>
</dbReference>
<dbReference type="CDD" id="cd02981">
    <property type="entry name" value="PDI_b_family"/>
    <property type="match status" value="1"/>
</dbReference>
<dbReference type="InterPro" id="IPR009057">
    <property type="entry name" value="Homeodomain-like_sf"/>
</dbReference>
<organism evidence="6 7">
    <name type="scientific">Roseateles amylovorans</name>
    <dbReference type="NCBI Taxonomy" id="2978473"/>
    <lineage>
        <taxon>Bacteria</taxon>
        <taxon>Pseudomonadati</taxon>
        <taxon>Pseudomonadota</taxon>
        <taxon>Betaproteobacteria</taxon>
        <taxon>Burkholderiales</taxon>
        <taxon>Sphaerotilaceae</taxon>
        <taxon>Roseateles</taxon>
    </lineage>
</organism>
<accession>A0ABY6AV65</accession>
<evidence type="ECO:0000256" key="3">
    <source>
        <dbReference type="ARBA" id="ARBA00023163"/>
    </source>
</evidence>
<dbReference type="InterPro" id="IPR050109">
    <property type="entry name" value="HTH-type_TetR-like_transc_reg"/>
</dbReference>
<keyword evidence="2 4" id="KW-0238">DNA-binding</keyword>
<keyword evidence="3" id="KW-0804">Transcription</keyword>
<protein>
    <submittedName>
        <fullName evidence="6">TetR/AcrR family transcriptional regulator</fullName>
    </submittedName>
</protein>
<dbReference type="EMBL" id="CP104562">
    <property type="protein sequence ID" value="UXH76470.1"/>
    <property type="molecule type" value="Genomic_DNA"/>
</dbReference>
<feature type="domain" description="HTH tetR-type" evidence="5">
    <location>
        <begin position="16"/>
        <end position="76"/>
    </location>
</feature>
<dbReference type="InterPro" id="IPR001647">
    <property type="entry name" value="HTH_TetR"/>
</dbReference>
<name>A0ABY6AV65_9BURK</name>
<dbReference type="PRINTS" id="PR00455">
    <property type="entry name" value="HTHTETR"/>
</dbReference>
<dbReference type="PROSITE" id="PS50977">
    <property type="entry name" value="HTH_TETR_2"/>
    <property type="match status" value="1"/>
</dbReference>
<dbReference type="SUPFAM" id="SSF48498">
    <property type="entry name" value="Tetracyclin repressor-like, C-terminal domain"/>
    <property type="match status" value="1"/>
</dbReference>
<evidence type="ECO:0000256" key="1">
    <source>
        <dbReference type="ARBA" id="ARBA00023015"/>
    </source>
</evidence>